<dbReference type="InterPro" id="IPR006311">
    <property type="entry name" value="TAT_signal"/>
</dbReference>
<dbReference type="Proteomes" id="UP000187735">
    <property type="component" value="Chromosome"/>
</dbReference>
<evidence type="ECO:0000313" key="4">
    <source>
        <dbReference type="Proteomes" id="UP000187735"/>
    </source>
</evidence>
<dbReference type="Pfam" id="PF19051">
    <property type="entry name" value="GFO_IDH_MocA_C2"/>
    <property type="match status" value="1"/>
</dbReference>
<dbReference type="GO" id="GO:0000166">
    <property type="term" value="F:nucleotide binding"/>
    <property type="evidence" value="ECO:0007669"/>
    <property type="project" value="InterPro"/>
</dbReference>
<dbReference type="STRING" id="1891926.Fuma_03777"/>
<dbReference type="RefSeq" id="WP_077025509.1">
    <property type="nucleotide sequence ID" value="NZ_CP017641.1"/>
</dbReference>
<dbReference type="InterPro" id="IPR000683">
    <property type="entry name" value="Gfo/Idh/MocA-like_OxRdtase_N"/>
</dbReference>
<dbReference type="PROSITE" id="PS51318">
    <property type="entry name" value="TAT"/>
    <property type="match status" value="1"/>
</dbReference>
<dbReference type="PANTHER" id="PTHR43818">
    <property type="entry name" value="BCDNA.GH03377"/>
    <property type="match status" value="1"/>
</dbReference>
<evidence type="ECO:0000259" key="1">
    <source>
        <dbReference type="Pfam" id="PF01408"/>
    </source>
</evidence>
<name>A0A1P8WJC0_9PLAN</name>
<dbReference type="Gene3D" id="3.30.360.10">
    <property type="entry name" value="Dihydrodipicolinate Reductase, domain 2"/>
    <property type="match status" value="1"/>
</dbReference>
<dbReference type="InterPro" id="IPR043906">
    <property type="entry name" value="Gfo/Idh/MocA_OxRdtase_bact_C"/>
</dbReference>
<accession>A0A1P8WJC0</accession>
<feature type="domain" description="Gfo/Idh/MocA-like oxidoreductase bacterial type C-terminal" evidence="2">
    <location>
        <begin position="163"/>
        <end position="291"/>
    </location>
</feature>
<dbReference type="InterPro" id="IPR050463">
    <property type="entry name" value="Gfo/Idh/MocA_oxidrdct_glycsds"/>
</dbReference>
<sequence precursor="true">MTTHSLSRRELLRNAALIGAGVCVSGNTATALSTSPNEKLNIACVGLGNQGKANLGLVKSQNIVALCDVDDDRTAMFGPRFPKARRFADFRLMLDKMSKEIDAVVVTTPNHSHATIAIAAMKSGIHCYCEKPLAHSIHEVREMQRVATEQNVVSQMGTQNHAGTNYRRVVELVQSGAIGPVRKVHIWFGRPGGWRRYKHLVDRPTEKTAVPENLNWDLWVGPAGMQNFHPVYHPHDWHYWWDFGNGTLGNMACHYLDLVYWSLNLSHPTAVETVGPAVHPDSTPFWLECHWEFPKRQAMPPVEIVWHHGRGCPKQVTDLGVPAADVGVLFVGDDGMLMADYNKRTLLPEERFSEFKPPEPAIAESIGCHRREWFEACKGNGHALCHFDYAGPLTETVLLGNIAYRIGGRIEWDSKRMMATNTKQVDRYLSREYRKGWTL</sequence>
<feature type="domain" description="Gfo/Idh/MocA-like oxidoreductase N-terminal" evidence="1">
    <location>
        <begin position="40"/>
        <end position="157"/>
    </location>
</feature>
<keyword evidence="3" id="KW-0560">Oxidoreductase</keyword>
<dbReference type="Gene3D" id="3.40.50.720">
    <property type="entry name" value="NAD(P)-binding Rossmann-like Domain"/>
    <property type="match status" value="1"/>
</dbReference>
<organism evidence="3 4">
    <name type="scientific">Fuerstiella marisgermanici</name>
    <dbReference type="NCBI Taxonomy" id="1891926"/>
    <lineage>
        <taxon>Bacteria</taxon>
        <taxon>Pseudomonadati</taxon>
        <taxon>Planctomycetota</taxon>
        <taxon>Planctomycetia</taxon>
        <taxon>Planctomycetales</taxon>
        <taxon>Planctomycetaceae</taxon>
        <taxon>Fuerstiella</taxon>
    </lineage>
</organism>
<dbReference type="SUPFAM" id="SSF55347">
    <property type="entry name" value="Glyceraldehyde-3-phosphate dehydrogenase-like, C-terminal domain"/>
    <property type="match status" value="1"/>
</dbReference>
<gene>
    <name evidence="3" type="primary">iolG_15</name>
    <name evidence="3" type="ORF">Fuma_03777</name>
</gene>
<dbReference type="EMBL" id="CP017641">
    <property type="protein sequence ID" value="APZ94153.1"/>
    <property type="molecule type" value="Genomic_DNA"/>
</dbReference>
<dbReference type="PANTHER" id="PTHR43818:SF10">
    <property type="entry name" value="NADH-DEPENDENT DEHYDROGENASE-RELATED"/>
    <property type="match status" value="1"/>
</dbReference>
<dbReference type="Pfam" id="PF01408">
    <property type="entry name" value="GFO_IDH_MocA"/>
    <property type="match status" value="1"/>
</dbReference>
<keyword evidence="4" id="KW-1185">Reference proteome</keyword>
<dbReference type="InterPro" id="IPR036291">
    <property type="entry name" value="NAD(P)-bd_dom_sf"/>
</dbReference>
<dbReference type="OrthoDB" id="255433at2"/>
<dbReference type="AlphaFoldDB" id="A0A1P8WJC0"/>
<evidence type="ECO:0000313" key="3">
    <source>
        <dbReference type="EMBL" id="APZ94153.1"/>
    </source>
</evidence>
<dbReference type="KEGG" id="fmr:Fuma_03777"/>
<protein>
    <submittedName>
        <fullName evidence="3">Inositol 2-dehydrogenase</fullName>
        <ecNumber evidence="3">1.1.1.18</ecNumber>
    </submittedName>
</protein>
<evidence type="ECO:0000259" key="2">
    <source>
        <dbReference type="Pfam" id="PF19051"/>
    </source>
</evidence>
<dbReference type="EC" id="1.1.1.18" evidence="3"/>
<dbReference type="SUPFAM" id="SSF51735">
    <property type="entry name" value="NAD(P)-binding Rossmann-fold domains"/>
    <property type="match status" value="1"/>
</dbReference>
<dbReference type="GO" id="GO:0050112">
    <property type="term" value="F:inositol 2-dehydrogenase (NAD+) activity"/>
    <property type="evidence" value="ECO:0007669"/>
    <property type="project" value="UniProtKB-EC"/>
</dbReference>
<proteinExistence type="predicted"/>
<reference evidence="3 4" key="1">
    <citation type="journal article" date="2016" name="Front. Microbiol.">
        <title>Fuerstia marisgermanicae gen. nov., sp. nov., an Unusual Member of the Phylum Planctomycetes from the German Wadden Sea.</title>
        <authorList>
            <person name="Kohn T."/>
            <person name="Heuer A."/>
            <person name="Jogler M."/>
            <person name="Vollmers J."/>
            <person name="Boedeker C."/>
            <person name="Bunk B."/>
            <person name="Rast P."/>
            <person name="Borchert D."/>
            <person name="Glockner I."/>
            <person name="Freese H.M."/>
            <person name="Klenk H.P."/>
            <person name="Overmann J."/>
            <person name="Kaster A.K."/>
            <person name="Rohde M."/>
            <person name="Wiegand S."/>
            <person name="Jogler C."/>
        </authorList>
    </citation>
    <scope>NUCLEOTIDE SEQUENCE [LARGE SCALE GENOMIC DNA]</scope>
    <source>
        <strain evidence="3 4">NH11</strain>
    </source>
</reference>